<proteinExistence type="predicted"/>
<dbReference type="Proteomes" id="UP000013548">
    <property type="component" value="Chromosome"/>
</dbReference>
<sequence length="106" mass="11100">MVGQRHLDGDSAGDPDLWWIELKAAPAEDHFVTNRGGDLNELLAEADRAATDGDVLGSEVRAKMPGQRGLELHAAVAGSRLTVSVARSMAARTLGSGPNTVSLRPA</sequence>
<gene>
    <name evidence="1" type="ORF">J113_26325</name>
</gene>
<name>R4ME79_MYCTX</name>
<organism evidence="1 2">
    <name type="scientific">Mycobacterium tuberculosis CAS/NITR204</name>
    <dbReference type="NCBI Taxonomy" id="1310114"/>
    <lineage>
        <taxon>Bacteria</taxon>
        <taxon>Bacillati</taxon>
        <taxon>Actinomycetota</taxon>
        <taxon>Actinomycetes</taxon>
        <taxon>Mycobacteriales</taxon>
        <taxon>Mycobacteriaceae</taxon>
        <taxon>Mycobacterium</taxon>
        <taxon>Mycobacterium tuberculosis complex</taxon>
    </lineage>
</organism>
<dbReference type="BioCyc" id="MTUB1310114:G13A2-3844-MONOMER"/>
<evidence type="ECO:0000313" key="2">
    <source>
        <dbReference type="Proteomes" id="UP000013548"/>
    </source>
</evidence>
<protein>
    <submittedName>
        <fullName evidence="1">Uncharacterized protein</fullName>
    </submittedName>
</protein>
<accession>R4ME79</accession>
<evidence type="ECO:0000313" key="1">
    <source>
        <dbReference type="EMBL" id="AGL29255.1"/>
    </source>
</evidence>
<dbReference type="KEGG" id="mtuc:J113_26325"/>
<dbReference type="EMBL" id="CP005386">
    <property type="protein sequence ID" value="AGL29255.1"/>
    <property type="molecule type" value="Genomic_DNA"/>
</dbReference>
<dbReference type="HOGENOM" id="CLU_2220297_0_0_11"/>
<dbReference type="AlphaFoldDB" id="R4ME79"/>
<reference evidence="1 2" key="1">
    <citation type="journal article" date="2013" name="Genome Announc.">
        <title>Whole-Genome Sequences of Four Clinical Isolates of Mycobacterium tuberculosis from Tamil Nadu, South India.</title>
        <authorList>
            <person name="Narayanan S."/>
            <person name="Deshpande U."/>
        </authorList>
    </citation>
    <scope>NUCLEOTIDE SEQUENCE [LARGE SCALE GENOMIC DNA]</scope>
    <source>
        <strain evidence="1 2">CAS/NITR204</strain>
    </source>
</reference>